<keyword evidence="4 6" id="KW-0472">Membrane</keyword>
<dbReference type="InterPro" id="IPR012944">
    <property type="entry name" value="SusD_RagB_dom"/>
</dbReference>
<keyword evidence="5" id="KW-0998">Cell outer membrane</keyword>
<dbReference type="InterPro" id="IPR011990">
    <property type="entry name" value="TPR-like_helical_dom_sf"/>
</dbReference>
<dbReference type="Proteomes" id="UP000295221">
    <property type="component" value="Unassembled WGS sequence"/>
</dbReference>
<dbReference type="Gene3D" id="1.25.40.390">
    <property type="match status" value="1"/>
</dbReference>
<feature type="transmembrane region" description="Helical" evidence="6">
    <location>
        <begin position="6"/>
        <end position="24"/>
    </location>
</feature>
<name>A0A4R2GR56_9BACT</name>
<dbReference type="AlphaFoldDB" id="A0A4R2GR56"/>
<dbReference type="GO" id="GO:0009279">
    <property type="term" value="C:cell outer membrane"/>
    <property type="evidence" value="ECO:0007669"/>
    <property type="project" value="UniProtKB-SubCell"/>
</dbReference>
<dbReference type="Pfam" id="PF07980">
    <property type="entry name" value="SusD_RagB"/>
    <property type="match status" value="1"/>
</dbReference>
<comment type="subcellular location">
    <subcellularLocation>
        <location evidence="1">Cell outer membrane</location>
    </subcellularLocation>
</comment>
<organism evidence="8 9">
    <name type="scientific">Natronoflexus pectinivorans</name>
    <dbReference type="NCBI Taxonomy" id="682526"/>
    <lineage>
        <taxon>Bacteria</taxon>
        <taxon>Pseudomonadati</taxon>
        <taxon>Bacteroidota</taxon>
        <taxon>Bacteroidia</taxon>
        <taxon>Marinilabiliales</taxon>
        <taxon>Marinilabiliaceae</taxon>
        <taxon>Natronoflexus</taxon>
    </lineage>
</organism>
<accession>A0A4R2GR56</accession>
<proteinExistence type="inferred from homology"/>
<evidence type="ECO:0000256" key="2">
    <source>
        <dbReference type="ARBA" id="ARBA00006275"/>
    </source>
</evidence>
<comment type="caution">
    <text evidence="8">The sequence shown here is derived from an EMBL/GenBank/DDBJ whole genome shotgun (WGS) entry which is preliminary data.</text>
</comment>
<evidence type="ECO:0000313" key="8">
    <source>
        <dbReference type="EMBL" id="TCO10606.1"/>
    </source>
</evidence>
<keyword evidence="6" id="KW-1133">Transmembrane helix</keyword>
<evidence type="ECO:0000256" key="1">
    <source>
        <dbReference type="ARBA" id="ARBA00004442"/>
    </source>
</evidence>
<dbReference type="SUPFAM" id="SSF48452">
    <property type="entry name" value="TPR-like"/>
    <property type="match status" value="1"/>
</dbReference>
<protein>
    <submittedName>
        <fullName evidence="8">SusD-like starch-binding protein associating with outer membrane</fullName>
    </submittedName>
</protein>
<evidence type="ECO:0000256" key="5">
    <source>
        <dbReference type="ARBA" id="ARBA00023237"/>
    </source>
</evidence>
<comment type="similarity">
    <text evidence="2">Belongs to the SusD family.</text>
</comment>
<evidence type="ECO:0000256" key="4">
    <source>
        <dbReference type="ARBA" id="ARBA00023136"/>
    </source>
</evidence>
<evidence type="ECO:0000259" key="7">
    <source>
        <dbReference type="Pfam" id="PF07980"/>
    </source>
</evidence>
<dbReference type="EMBL" id="SLWK01000001">
    <property type="protein sequence ID" value="TCO10606.1"/>
    <property type="molecule type" value="Genomic_DNA"/>
</dbReference>
<reference evidence="8 9" key="1">
    <citation type="submission" date="2019-03" db="EMBL/GenBank/DDBJ databases">
        <title>Genomic Encyclopedia of Type Strains, Phase IV (KMG-IV): sequencing the most valuable type-strain genomes for metagenomic binning, comparative biology and taxonomic classification.</title>
        <authorList>
            <person name="Goeker M."/>
        </authorList>
    </citation>
    <scope>NUCLEOTIDE SEQUENCE [LARGE SCALE GENOMIC DNA]</scope>
    <source>
        <strain evidence="8 9">DSM 24179</strain>
    </source>
</reference>
<keyword evidence="6" id="KW-0812">Transmembrane</keyword>
<evidence type="ECO:0000313" key="9">
    <source>
        <dbReference type="Proteomes" id="UP000295221"/>
    </source>
</evidence>
<dbReference type="RefSeq" id="WP_207915855.1">
    <property type="nucleotide sequence ID" value="NZ_SLWK01000001.1"/>
</dbReference>
<evidence type="ECO:0000256" key="6">
    <source>
        <dbReference type="SAM" id="Phobius"/>
    </source>
</evidence>
<sequence>MKTSRHIFLVFLFSIGLKTLDFILDERAREMFAEENRRLTLMRTGTLIERAKINTDSSIKGTISGLNPRINLLPIPLSEIQRNKDVKWENNPGYN</sequence>
<keyword evidence="9" id="KW-1185">Reference proteome</keyword>
<gene>
    <name evidence="8" type="ORF">EV194_101236</name>
</gene>
<feature type="domain" description="RagB/SusD" evidence="7">
    <location>
        <begin position="18"/>
        <end position="94"/>
    </location>
</feature>
<evidence type="ECO:0000256" key="3">
    <source>
        <dbReference type="ARBA" id="ARBA00022729"/>
    </source>
</evidence>
<keyword evidence="3" id="KW-0732">Signal</keyword>